<keyword evidence="1" id="KW-0472">Membrane</keyword>
<dbReference type="AlphaFoldDB" id="A0AAE0MU67"/>
<keyword evidence="1" id="KW-0812">Transmembrane</keyword>
<comment type="caution">
    <text evidence="2">The sequence shown here is derived from an EMBL/GenBank/DDBJ whole genome shotgun (WGS) entry which is preliminary data.</text>
</comment>
<protein>
    <submittedName>
        <fullName evidence="2">Uncharacterized protein</fullName>
    </submittedName>
</protein>
<reference evidence="2" key="1">
    <citation type="journal article" date="2023" name="Mol. Phylogenet. Evol.">
        <title>Genome-scale phylogeny and comparative genomics of the fungal order Sordariales.</title>
        <authorList>
            <person name="Hensen N."/>
            <person name="Bonometti L."/>
            <person name="Westerberg I."/>
            <person name="Brannstrom I.O."/>
            <person name="Guillou S."/>
            <person name="Cros-Aarteil S."/>
            <person name="Calhoun S."/>
            <person name="Haridas S."/>
            <person name="Kuo A."/>
            <person name="Mondo S."/>
            <person name="Pangilinan J."/>
            <person name="Riley R."/>
            <person name="LaButti K."/>
            <person name="Andreopoulos B."/>
            <person name="Lipzen A."/>
            <person name="Chen C."/>
            <person name="Yan M."/>
            <person name="Daum C."/>
            <person name="Ng V."/>
            <person name="Clum A."/>
            <person name="Steindorff A."/>
            <person name="Ohm R.A."/>
            <person name="Martin F."/>
            <person name="Silar P."/>
            <person name="Natvig D.O."/>
            <person name="Lalanne C."/>
            <person name="Gautier V."/>
            <person name="Ament-Velasquez S.L."/>
            <person name="Kruys A."/>
            <person name="Hutchinson M.I."/>
            <person name="Powell A.J."/>
            <person name="Barry K."/>
            <person name="Miller A.N."/>
            <person name="Grigoriev I.V."/>
            <person name="Debuchy R."/>
            <person name="Gladieux P."/>
            <person name="Hiltunen Thoren M."/>
            <person name="Johannesson H."/>
        </authorList>
    </citation>
    <scope>NUCLEOTIDE SEQUENCE</scope>
    <source>
        <strain evidence="2">CBS 560.94</strain>
    </source>
</reference>
<feature type="transmembrane region" description="Helical" evidence="1">
    <location>
        <begin position="47"/>
        <end position="69"/>
    </location>
</feature>
<evidence type="ECO:0000256" key="1">
    <source>
        <dbReference type="SAM" id="Phobius"/>
    </source>
</evidence>
<reference evidence="2" key="2">
    <citation type="submission" date="2023-06" db="EMBL/GenBank/DDBJ databases">
        <authorList>
            <consortium name="Lawrence Berkeley National Laboratory"/>
            <person name="Haridas S."/>
            <person name="Hensen N."/>
            <person name="Bonometti L."/>
            <person name="Westerberg I."/>
            <person name="Brannstrom I.O."/>
            <person name="Guillou S."/>
            <person name="Cros-Aarteil S."/>
            <person name="Calhoun S."/>
            <person name="Kuo A."/>
            <person name="Mondo S."/>
            <person name="Pangilinan J."/>
            <person name="Riley R."/>
            <person name="Labutti K."/>
            <person name="Andreopoulos B."/>
            <person name="Lipzen A."/>
            <person name="Chen C."/>
            <person name="Yanf M."/>
            <person name="Daum C."/>
            <person name="Ng V."/>
            <person name="Clum A."/>
            <person name="Steindorff A."/>
            <person name="Ohm R."/>
            <person name="Martin F."/>
            <person name="Silar P."/>
            <person name="Natvig D."/>
            <person name="Lalanne C."/>
            <person name="Gautier V."/>
            <person name="Ament-Velasquez S.L."/>
            <person name="Kruys A."/>
            <person name="Hutchinson M.I."/>
            <person name="Powell A.J."/>
            <person name="Barry K."/>
            <person name="Miller A.N."/>
            <person name="Grigoriev I.V."/>
            <person name="Debuchy R."/>
            <person name="Gladieux P."/>
            <person name="Thoren M.H."/>
            <person name="Johannesson H."/>
        </authorList>
    </citation>
    <scope>NUCLEOTIDE SEQUENCE</scope>
    <source>
        <strain evidence="2">CBS 560.94</strain>
    </source>
</reference>
<sequence length="153" mass="17140">MASSVFFDPLTLLRLAPHWMLRIFALPELERDSNQYLPKWFHAFFRAGLPSVLAFLSVTMVTSTLNLRVQSPLLLKQRGSYYWYAAGAALAAGHLLFVPAVAPKIQAIVEDESKETSVGELRRWLRVNAIRGLTTDMGAWVCCVVAVVRTFSV</sequence>
<feature type="transmembrane region" description="Helical" evidence="1">
    <location>
        <begin position="81"/>
        <end position="102"/>
    </location>
</feature>
<name>A0AAE0MU67_9PEZI</name>
<proteinExistence type="predicted"/>
<gene>
    <name evidence="2" type="ORF">B0H65DRAFT_507885</name>
</gene>
<evidence type="ECO:0000313" key="3">
    <source>
        <dbReference type="Proteomes" id="UP001278500"/>
    </source>
</evidence>
<dbReference type="GeneID" id="87865335"/>
<keyword evidence="3" id="KW-1185">Reference proteome</keyword>
<dbReference type="EMBL" id="JAUEPP010000003">
    <property type="protein sequence ID" value="KAK3347903.1"/>
    <property type="molecule type" value="Genomic_DNA"/>
</dbReference>
<dbReference type="RefSeq" id="XP_062682985.1">
    <property type="nucleotide sequence ID" value="XM_062828181.1"/>
</dbReference>
<evidence type="ECO:0000313" key="2">
    <source>
        <dbReference type="EMBL" id="KAK3347903.1"/>
    </source>
</evidence>
<keyword evidence="1" id="KW-1133">Transmembrane helix</keyword>
<dbReference type="Proteomes" id="UP001278500">
    <property type="component" value="Unassembled WGS sequence"/>
</dbReference>
<accession>A0AAE0MU67</accession>
<organism evidence="2 3">
    <name type="scientific">Neurospora tetraspora</name>
    <dbReference type="NCBI Taxonomy" id="94610"/>
    <lineage>
        <taxon>Eukaryota</taxon>
        <taxon>Fungi</taxon>
        <taxon>Dikarya</taxon>
        <taxon>Ascomycota</taxon>
        <taxon>Pezizomycotina</taxon>
        <taxon>Sordariomycetes</taxon>
        <taxon>Sordariomycetidae</taxon>
        <taxon>Sordariales</taxon>
        <taxon>Sordariaceae</taxon>
        <taxon>Neurospora</taxon>
    </lineage>
</organism>